<gene>
    <name evidence="1" type="ORF">DHETER_LOCUS16048</name>
</gene>
<reference evidence="1" key="1">
    <citation type="submission" date="2021-06" db="EMBL/GenBank/DDBJ databases">
        <authorList>
            <person name="Kallberg Y."/>
            <person name="Tangrot J."/>
            <person name="Rosling A."/>
        </authorList>
    </citation>
    <scope>NUCLEOTIDE SEQUENCE</scope>
    <source>
        <strain evidence="1">IL203A</strain>
    </source>
</reference>
<accession>A0ACA9R395</accession>
<evidence type="ECO:0000313" key="1">
    <source>
        <dbReference type="EMBL" id="CAG8774773.1"/>
    </source>
</evidence>
<organism evidence="1 2">
    <name type="scientific">Dentiscutata heterogama</name>
    <dbReference type="NCBI Taxonomy" id="1316150"/>
    <lineage>
        <taxon>Eukaryota</taxon>
        <taxon>Fungi</taxon>
        <taxon>Fungi incertae sedis</taxon>
        <taxon>Mucoromycota</taxon>
        <taxon>Glomeromycotina</taxon>
        <taxon>Glomeromycetes</taxon>
        <taxon>Diversisporales</taxon>
        <taxon>Gigasporaceae</taxon>
        <taxon>Dentiscutata</taxon>
    </lineage>
</organism>
<name>A0ACA9R395_9GLOM</name>
<feature type="non-terminal residue" evidence="1">
    <location>
        <position position="75"/>
    </location>
</feature>
<evidence type="ECO:0000313" key="2">
    <source>
        <dbReference type="Proteomes" id="UP000789702"/>
    </source>
</evidence>
<comment type="caution">
    <text evidence="1">The sequence shown here is derived from an EMBL/GenBank/DDBJ whole genome shotgun (WGS) entry which is preliminary data.</text>
</comment>
<proteinExistence type="predicted"/>
<keyword evidence="2" id="KW-1185">Reference proteome</keyword>
<protein>
    <submittedName>
        <fullName evidence="1">4320_t:CDS:1</fullName>
    </submittedName>
</protein>
<dbReference type="EMBL" id="CAJVPU010059102">
    <property type="protein sequence ID" value="CAG8774773.1"/>
    <property type="molecule type" value="Genomic_DNA"/>
</dbReference>
<feature type="non-terminal residue" evidence="1">
    <location>
        <position position="1"/>
    </location>
</feature>
<dbReference type="Proteomes" id="UP000789702">
    <property type="component" value="Unassembled WGS sequence"/>
</dbReference>
<sequence length="75" mass="8556">QDFDFTESTAKIVDTIKKEEEIYVGRRKSTTSDKDEEQSKRRPSYAALWGNDSDEIFICKNNHSNEIVGAPSLSE</sequence>